<dbReference type="InterPro" id="IPR054058">
    <property type="entry name" value="HTH_67"/>
</dbReference>
<sequence>MIGYQVKRLDQLIESTFDRLLGDSGITRRQWQTMNTLSAGPADKPQLTDALRPFWEVNDESLDALITDLTGRGWIVENAGSYSLTDAGRAAHAAAEESVGRIRELSAAGIGEEEFEQMMDVLGRIIGNLEQAAP</sequence>
<protein>
    <submittedName>
        <fullName evidence="1">MarR family transcriptional regulator</fullName>
    </submittedName>
</protein>
<proteinExistence type="predicted"/>
<keyword evidence="2" id="KW-1185">Reference proteome</keyword>
<evidence type="ECO:0000313" key="2">
    <source>
        <dbReference type="Proteomes" id="UP000707731"/>
    </source>
</evidence>
<dbReference type="SUPFAM" id="SSF46785">
    <property type="entry name" value="Winged helix' DNA-binding domain"/>
    <property type="match status" value="1"/>
</dbReference>
<organism evidence="1 2">
    <name type="scientific">Nocardia higoensis</name>
    <dbReference type="NCBI Taxonomy" id="228599"/>
    <lineage>
        <taxon>Bacteria</taxon>
        <taxon>Bacillati</taxon>
        <taxon>Actinomycetota</taxon>
        <taxon>Actinomycetes</taxon>
        <taxon>Mycobacteriales</taxon>
        <taxon>Nocardiaceae</taxon>
        <taxon>Nocardia</taxon>
    </lineage>
</organism>
<reference evidence="1 2" key="1">
    <citation type="submission" date="2020-10" db="EMBL/GenBank/DDBJ databases">
        <title>Identification of Nocardia species via Next-generation sequencing and recognition of intraspecies genetic diversity.</title>
        <authorList>
            <person name="Li P."/>
            <person name="Li P."/>
            <person name="Lu B."/>
        </authorList>
    </citation>
    <scope>NUCLEOTIDE SEQUENCE [LARGE SCALE GENOMIC DNA]</scope>
    <source>
        <strain evidence="1 2">BJ06-0143</strain>
    </source>
</reference>
<dbReference type="InterPro" id="IPR036388">
    <property type="entry name" value="WH-like_DNA-bd_sf"/>
</dbReference>
<dbReference type="Pfam" id="PF21863">
    <property type="entry name" value="HTH_67"/>
    <property type="match status" value="1"/>
</dbReference>
<evidence type="ECO:0000313" key="1">
    <source>
        <dbReference type="EMBL" id="MBF6355597.1"/>
    </source>
</evidence>
<comment type="caution">
    <text evidence="1">The sequence shown here is derived from an EMBL/GenBank/DDBJ whole genome shotgun (WGS) entry which is preliminary data.</text>
</comment>
<dbReference type="EMBL" id="JADLQN010000001">
    <property type="protein sequence ID" value="MBF6355597.1"/>
    <property type="molecule type" value="Genomic_DNA"/>
</dbReference>
<dbReference type="Gene3D" id="1.10.10.10">
    <property type="entry name" value="Winged helix-like DNA-binding domain superfamily/Winged helix DNA-binding domain"/>
    <property type="match status" value="1"/>
</dbReference>
<name>A0ABS0DAU5_9NOCA</name>
<dbReference type="Proteomes" id="UP000707731">
    <property type="component" value="Unassembled WGS sequence"/>
</dbReference>
<accession>A0ABS0DAU5</accession>
<dbReference type="InterPro" id="IPR036390">
    <property type="entry name" value="WH_DNA-bd_sf"/>
</dbReference>
<gene>
    <name evidence="1" type="ORF">IU449_13760</name>
</gene>